<evidence type="ECO:0000256" key="1">
    <source>
        <dbReference type="ARBA" id="ARBA00022574"/>
    </source>
</evidence>
<dbReference type="SUPFAM" id="SSF82171">
    <property type="entry name" value="DPP6 N-terminal domain-like"/>
    <property type="match status" value="1"/>
</dbReference>
<dbReference type="InterPro" id="IPR011659">
    <property type="entry name" value="WD40"/>
</dbReference>
<dbReference type="Pfam" id="PF00400">
    <property type="entry name" value="WD40"/>
    <property type="match status" value="1"/>
</dbReference>
<dbReference type="KEGG" id="ftj:FTUN_7131"/>
<evidence type="ECO:0000313" key="5">
    <source>
        <dbReference type="EMBL" id="QJW99519.1"/>
    </source>
</evidence>
<feature type="region of interest" description="Disordered" evidence="3">
    <location>
        <begin position="207"/>
        <end position="238"/>
    </location>
</feature>
<feature type="region of interest" description="Disordered" evidence="3">
    <location>
        <begin position="707"/>
        <end position="728"/>
    </location>
</feature>
<protein>
    <recommendedName>
        <fullName evidence="4">RNA polymerase sigma factor 70 region 4 type 2 domain-containing protein</fullName>
    </recommendedName>
</protein>
<keyword evidence="1" id="KW-0853">WD repeat</keyword>
<dbReference type="SUPFAM" id="SSF88659">
    <property type="entry name" value="Sigma3 and sigma4 domains of RNA polymerase sigma factors"/>
    <property type="match status" value="1"/>
</dbReference>
<evidence type="ECO:0000256" key="3">
    <source>
        <dbReference type="SAM" id="MobiDB-lite"/>
    </source>
</evidence>
<evidence type="ECO:0000256" key="2">
    <source>
        <dbReference type="ARBA" id="ARBA00022737"/>
    </source>
</evidence>
<dbReference type="GO" id="GO:0016987">
    <property type="term" value="F:sigma factor activity"/>
    <property type="evidence" value="ECO:0007669"/>
    <property type="project" value="InterPro"/>
</dbReference>
<dbReference type="Pfam" id="PF08281">
    <property type="entry name" value="Sigma70_r4_2"/>
    <property type="match status" value="1"/>
</dbReference>
<proteinExistence type="predicted"/>
<organism evidence="5 6">
    <name type="scientific">Frigoriglobus tundricola</name>
    <dbReference type="NCBI Taxonomy" id="2774151"/>
    <lineage>
        <taxon>Bacteria</taxon>
        <taxon>Pseudomonadati</taxon>
        <taxon>Planctomycetota</taxon>
        <taxon>Planctomycetia</taxon>
        <taxon>Gemmatales</taxon>
        <taxon>Gemmataceae</taxon>
        <taxon>Frigoriglobus</taxon>
    </lineage>
</organism>
<keyword evidence="6" id="KW-1185">Reference proteome</keyword>
<name>A0A6M5YZN8_9BACT</name>
<evidence type="ECO:0000313" key="6">
    <source>
        <dbReference type="Proteomes" id="UP000503447"/>
    </source>
</evidence>
<dbReference type="EMBL" id="CP053452">
    <property type="protein sequence ID" value="QJW99519.1"/>
    <property type="molecule type" value="Genomic_DNA"/>
</dbReference>
<dbReference type="Gene3D" id="2.130.10.10">
    <property type="entry name" value="YVTN repeat-like/Quinoprotein amine dehydrogenase"/>
    <property type="match status" value="2"/>
</dbReference>
<evidence type="ECO:0000259" key="4">
    <source>
        <dbReference type="Pfam" id="PF08281"/>
    </source>
</evidence>
<dbReference type="AlphaFoldDB" id="A0A6M5YZN8"/>
<dbReference type="SMART" id="SM00320">
    <property type="entry name" value="WD40"/>
    <property type="match status" value="3"/>
</dbReference>
<dbReference type="InterPro" id="IPR015943">
    <property type="entry name" value="WD40/YVTN_repeat-like_dom_sf"/>
</dbReference>
<gene>
    <name evidence="5" type="ORF">FTUN_7131</name>
</gene>
<dbReference type="Gene3D" id="1.10.10.10">
    <property type="entry name" value="Winged helix-like DNA-binding domain superfamily/Winged helix DNA-binding domain"/>
    <property type="match status" value="1"/>
</dbReference>
<feature type="compositionally biased region" description="Pro residues" evidence="3">
    <location>
        <begin position="712"/>
        <end position="728"/>
    </location>
</feature>
<dbReference type="Proteomes" id="UP000503447">
    <property type="component" value="Chromosome"/>
</dbReference>
<dbReference type="Pfam" id="PF07676">
    <property type="entry name" value="PD40"/>
    <property type="match status" value="1"/>
</dbReference>
<dbReference type="CDD" id="cd06171">
    <property type="entry name" value="Sigma70_r4"/>
    <property type="match status" value="1"/>
</dbReference>
<dbReference type="GO" id="GO:0003677">
    <property type="term" value="F:DNA binding"/>
    <property type="evidence" value="ECO:0007669"/>
    <property type="project" value="InterPro"/>
</dbReference>
<reference evidence="6" key="1">
    <citation type="submission" date="2020-05" db="EMBL/GenBank/DDBJ databases">
        <title>Frigoriglobus tundricola gen. nov., sp. nov., a psychrotolerant cellulolytic planctomycete of the family Gemmataceae with two divergent copies of 16S rRNA gene.</title>
        <authorList>
            <person name="Kulichevskaya I.S."/>
            <person name="Ivanova A.A."/>
            <person name="Naumoff D.G."/>
            <person name="Beletsky A.V."/>
            <person name="Rijpstra W.I.C."/>
            <person name="Sinninghe Damste J.S."/>
            <person name="Mardanov A.V."/>
            <person name="Ravin N.V."/>
            <person name="Dedysh S.N."/>
        </authorList>
    </citation>
    <scope>NUCLEOTIDE SEQUENCE [LARGE SCALE GENOMIC DNA]</scope>
    <source>
        <strain evidence="6">PL17</strain>
    </source>
</reference>
<dbReference type="GO" id="GO:0006352">
    <property type="term" value="P:DNA-templated transcription initiation"/>
    <property type="evidence" value="ECO:0007669"/>
    <property type="project" value="InterPro"/>
</dbReference>
<dbReference type="GO" id="GO:0005829">
    <property type="term" value="C:cytosol"/>
    <property type="evidence" value="ECO:0007669"/>
    <property type="project" value="UniProtKB-ARBA"/>
</dbReference>
<dbReference type="InterPro" id="IPR013249">
    <property type="entry name" value="RNA_pol_sigma70_r4_t2"/>
</dbReference>
<dbReference type="InterPro" id="IPR013324">
    <property type="entry name" value="RNA_pol_sigma_r3/r4-like"/>
</dbReference>
<sequence length="728" mass="79033">MRSRPCFSCWHARPVTSGGARRCRRGCTASRCACRRGRARARRVSAPLEVDVPAEPLPDAAVMTEVFRALDEEIDRLPDRCRRAVVLCYLEGLTAADAAQRLGCPTGTVESRLAAGRKRLCARLTRRGIALPTGLLTPVGLVTLTPDAVARVARAGVMFGRGGVNSAVRSESVRIAKEILAMWRTKTWATLLAVALAALTATAGLGWTDEPLPPEPPVVAPAEARQPQPQPGPDHDKPAVVKWDGAPVLVASTVAKLHDISPDGKRFLFTDDRTFGCFDRATSKMVWQIDTNLVQSAKFSPNGRTIVAGEIDDLKLYDAATGKTLYQLVPSGKEERIWQVMFRPDGTVLYELSYDPDPGPNGEFSGRYIHATVNWDPVARKEIRRFSVTNKIENGSHSVLQHRGTGFHMERSQGYFADTGNVLPGLVRYTRHTVNYTDPLTGKATPTIELNANDTVLDLSPDGKAILVRTVGEQPRLVDTTTGQTRTKLDGHKRLVTAGAFSPDGKLIATVTGTTLSDSDRAKLAGKIPEGPAELTVWDASSGKAIARSEFPTSEFDFVQVRFSPDSKFLVVASKGGREGQYRLWAAFGATPFGQKGAAALNFPLDVQRNNVIQSNARAVVADPLDKLIEELAKSTLDADQKVDAVFLAALGRFPTATERQRANEKYRQLNADTLRAGDGLRALLAEIAVTPEFEAHLKSLQIRAPAKFDPPLTPLPSPPNVQPPTKP</sequence>
<dbReference type="InterPro" id="IPR036388">
    <property type="entry name" value="WH-like_DNA-bd_sf"/>
</dbReference>
<dbReference type="PANTHER" id="PTHR19848:SF8">
    <property type="entry name" value="F-BOX AND WD REPEAT DOMAIN CONTAINING 7"/>
    <property type="match status" value="1"/>
</dbReference>
<dbReference type="InterPro" id="IPR001680">
    <property type="entry name" value="WD40_rpt"/>
</dbReference>
<keyword evidence="2" id="KW-0677">Repeat</keyword>
<dbReference type="PANTHER" id="PTHR19848">
    <property type="entry name" value="WD40 REPEAT PROTEIN"/>
    <property type="match status" value="1"/>
</dbReference>
<accession>A0A6M5YZN8</accession>
<feature type="domain" description="RNA polymerase sigma factor 70 region 4 type 2" evidence="4">
    <location>
        <begin position="68"/>
        <end position="120"/>
    </location>
</feature>